<evidence type="ECO:0000256" key="6">
    <source>
        <dbReference type="ARBA" id="ARBA00022679"/>
    </source>
</evidence>
<evidence type="ECO:0000313" key="19">
    <source>
        <dbReference type="Proteomes" id="UP000256329"/>
    </source>
</evidence>
<comment type="pathway">
    <text evidence="1 14">Lipid metabolism; fatty acid biosynthesis.</text>
</comment>
<dbReference type="NCBIfam" id="NF005589">
    <property type="entry name" value="PRK07314.1"/>
    <property type="match status" value="1"/>
</dbReference>
<protein>
    <recommendedName>
        <fullName evidence="4 14">3-oxoacyl-[acyl-carrier-protein] synthase 2</fullName>
        <ecNumber evidence="3 14">2.3.1.179</ecNumber>
    </recommendedName>
</protein>
<dbReference type="Pfam" id="PF00109">
    <property type="entry name" value="ketoacyl-synt"/>
    <property type="match status" value="1"/>
</dbReference>
<evidence type="ECO:0000256" key="16">
    <source>
        <dbReference type="RuleBase" id="RU003694"/>
    </source>
</evidence>
<dbReference type="PROSITE" id="PS00606">
    <property type="entry name" value="KS3_1"/>
    <property type="match status" value="1"/>
</dbReference>
<dbReference type="OrthoDB" id="9808669at2"/>
<dbReference type="FunFam" id="3.40.47.10:FF:000018">
    <property type="entry name" value="3-oxoacyl-[acyl-carrier-protein] synthase 2"/>
    <property type="match status" value="1"/>
</dbReference>
<keyword evidence="6 14" id="KW-0808">Transferase</keyword>
<dbReference type="EC" id="2.3.1.179" evidence="3 14"/>
<comment type="function">
    <text evidence="11 14">Involved in the type II fatty acid elongation cycle. Catalyzes the elongation of a wide range of acyl-ACP by the addition of two carbons from malonyl-ACP to an acyl acceptor. Can efficiently catalyze the conversion of palmitoleoyl-ACP (cis-hexadec-9-enoyl-ACP) to cis-vaccenoyl-ACP (cis-octadec-11-enoyl-ACP), an essential step in the thermal regulation of fatty acid composition.</text>
</comment>
<evidence type="ECO:0000256" key="13">
    <source>
        <dbReference type="ARBA" id="ARBA00047659"/>
    </source>
</evidence>
<dbReference type="Gene3D" id="3.40.47.10">
    <property type="match status" value="1"/>
</dbReference>
<feature type="domain" description="Ketosynthase family 3 (KS3)" evidence="17">
    <location>
        <begin position="2"/>
        <end position="410"/>
    </location>
</feature>
<evidence type="ECO:0000256" key="5">
    <source>
        <dbReference type="ARBA" id="ARBA00022516"/>
    </source>
</evidence>
<gene>
    <name evidence="18" type="primary">fabF</name>
    <name evidence="18" type="ORF">DXX99_04745</name>
</gene>
<dbReference type="NCBIfam" id="NF004970">
    <property type="entry name" value="PRK06333.1"/>
    <property type="match status" value="1"/>
</dbReference>
<dbReference type="Proteomes" id="UP000256329">
    <property type="component" value="Unassembled WGS sequence"/>
</dbReference>
<evidence type="ECO:0000256" key="12">
    <source>
        <dbReference type="ARBA" id="ARBA00047318"/>
    </source>
</evidence>
<dbReference type="InterPro" id="IPR014030">
    <property type="entry name" value="Ketoacyl_synth_N"/>
</dbReference>
<reference evidence="18 19" key="1">
    <citation type="submission" date="2018-08" db="EMBL/GenBank/DDBJ databases">
        <title>Form III RuBisCO-mediated autotrophy in Thermodesulfobium bacteria.</title>
        <authorList>
            <person name="Toshchakov S.V."/>
            <person name="Kublanov I.V."/>
            <person name="Frolov E."/>
            <person name="Bonch-Osmolovskaya E.A."/>
            <person name="Tourova T.P."/>
            <person name="Chernych N.A."/>
            <person name="Lebedinsky A.V."/>
        </authorList>
    </citation>
    <scope>NUCLEOTIDE SEQUENCE [LARGE SCALE GENOMIC DNA]</scope>
    <source>
        <strain evidence="18 19">SR</strain>
    </source>
</reference>
<evidence type="ECO:0000256" key="3">
    <source>
        <dbReference type="ARBA" id="ARBA00012356"/>
    </source>
</evidence>
<dbReference type="GO" id="GO:0004315">
    <property type="term" value="F:3-oxoacyl-[acyl-carrier-protein] synthase activity"/>
    <property type="evidence" value="ECO:0007669"/>
    <property type="project" value="UniProtKB-UniRule"/>
</dbReference>
<dbReference type="RefSeq" id="WP_115792369.1">
    <property type="nucleotide sequence ID" value="NZ_QSLN01000004.1"/>
</dbReference>
<dbReference type="Pfam" id="PF02801">
    <property type="entry name" value="Ketoacyl-synt_C"/>
    <property type="match status" value="1"/>
</dbReference>
<evidence type="ECO:0000256" key="7">
    <source>
        <dbReference type="ARBA" id="ARBA00022832"/>
    </source>
</evidence>
<dbReference type="PANTHER" id="PTHR11712">
    <property type="entry name" value="POLYKETIDE SYNTHASE-RELATED"/>
    <property type="match status" value="1"/>
</dbReference>
<dbReference type="SUPFAM" id="SSF53901">
    <property type="entry name" value="Thiolase-like"/>
    <property type="match status" value="2"/>
</dbReference>
<evidence type="ECO:0000256" key="1">
    <source>
        <dbReference type="ARBA" id="ARBA00005194"/>
    </source>
</evidence>
<feature type="active site" description="For beta-ketoacyl synthase activity" evidence="15">
    <location>
        <position position="163"/>
    </location>
</feature>
<accession>A0A3D8P3Z6</accession>
<dbReference type="UniPathway" id="UPA00094"/>
<dbReference type="InterPro" id="IPR018201">
    <property type="entry name" value="Ketoacyl_synth_AS"/>
</dbReference>
<dbReference type="GO" id="GO:0006633">
    <property type="term" value="P:fatty acid biosynthetic process"/>
    <property type="evidence" value="ECO:0007669"/>
    <property type="project" value="UniProtKB-UniRule"/>
</dbReference>
<dbReference type="EMBL" id="QSLN01000004">
    <property type="protein sequence ID" value="RDV83609.1"/>
    <property type="molecule type" value="Genomic_DNA"/>
</dbReference>
<evidence type="ECO:0000256" key="10">
    <source>
        <dbReference type="ARBA" id="ARBA00023315"/>
    </source>
</evidence>
<dbReference type="SMART" id="SM00825">
    <property type="entry name" value="PKS_KS"/>
    <property type="match status" value="1"/>
</dbReference>
<dbReference type="PROSITE" id="PS52004">
    <property type="entry name" value="KS3_2"/>
    <property type="match status" value="1"/>
</dbReference>
<keyword evidence="5 14" id="KW-0444">Lipid biosynthesis</keyword>
<dbReference type="PIRSF" id="PIRSF000447">
    <property type="entry name" value="KAS_II"/>
    <property type="match status" value="1"/>
</dbReference>
<proteinExistence type="inferred from homology"/>
<evidence type="ECO:0000313" key="18">
    <source>
        <dbReference type="EMBL" id="RDV83609.1"/>
    </source>
</evidence>
<dbReference type="CDD" id="cd00834">
    <property type="entry name" value="KAS_I_II"/>
    <property type="match status" value="1"/>
</dbReference>
<dbReference type="NCBIfam" id="TIGR03150">
    <property type="entry name" value="fabF"/>
    <property type="match status" value="1"/>
</dbReference>
<dbReference type="GO" id="GO:0005829">
    <property type="term" value="C:cytosol"/>
    <property type="evidence" value="ECO:0007669"/>
    <property type="project" value="TreeGrafter"/>
</dbReference>
<keyword evidence="19" id="KW-1185">Reference proteome</keyword>
<comment type="catalytic activity">
    <reaction evidence="12 14">
        <text>(9Z)-hexadecenoyl-[ACP] + malonyl-[ACP] + H(+) = 3-oxo-(11Z)-octadecenoyl-[ACP] + holo-[ACP] + CO2</text>
        <dbReference type="Rhea" id="RHEA:55040"/>
        <dbReference type="Rhea" id="RHEA-COMP:9623"/>
        <dbReference type="Rhea" id="RHEA-COMP:9685"/>
        <dbReference type="Rhea" id="RHEA-COMP:10800"/>
        <dbReference type="Rhea" id="RHEA-COMP:14074"/>
        <dbReference type="ChEBI" id="CHEBI:15378"/>
        <dbReference type="ChEBI" id="CHEBI:16526"/>
        <dbReference type="ChEBI" id="CHEBI:64479"/>
        <dbReference type="ChEBI" id="CHEBI:78449"/>
        <dbReference type="ChEBI" id="CHEBI:83989"/>
        <dbReference type="ChEBI" id="CHEBI:138538"/>
        <dbReference type="EC" id="2.3.1.179"/>
    </reaction>
</comment>
<evidence type="ECO:0000256" key="14">
    <source>
        <dbReference type="PIRNR" id="PIRNR000447"/>
    </source>
</evidence>
<keyword evidence="9 14" id="KW-0275">Fatty acid biosynthesis</keyword>
<keyword evidence="7" id="KW-0276">Fatty acid metabolism</keyword>
<dbReference type="InterPro" id="IPR020841">
    <property type="entry name" value="PKS_Beta-ketoAc_synthase_dom"/>
</dbReference>
<evidence type="ECO:0000256" key="8">
    <source>
        <dbReference type="ARBA" id="ARBA00023098"/>
    </source>
</evidence>
<evidence type="ECO:0000256" key="15">
    <source>
        <dbReference type="PIRSR" id="PIRSR000447-1"/>
    </source>
</evidence>
<dbReference type="FunFam" id="3.40.47.10:FF:000015">
    <property type="entry name" value="3-oxoacyl-[acyl-carrier-protein] synthase, mitochondrial"/>
    <property type="match status" value="1"/>
</dbReference>
<evidence type="ECO:0000256" key="11">
    <source>
        <dbReference type="ARBA" id="ARBA00024006"/>
    </source>
</evidence>
<keyword evidence="10 14" id="KW-0012">Acyltransferase</keyword>
<comment type="catalytic activity">
    <reaction evidence="13 14">
        <text>a fatty acyl-[ACP] + malonyl-[ACP] + H(+) = a 3-oxoacyl-[ACP] + holo-[ACP] + CO2</text>
        <dbReference type="Rhea" id="RHEA:22836"/>
        <dbReference type="Rhea" id="RHEA-COMP:9623"/>
        <dbReference type="Rhea" id="RHEA-COMP:9685"/>
        <dbReference type="Rhea" id="RHEA-COMP:9916"/>
        <dbReference type="Rhea" id="RHEA-COMP:14125"/>
        <dbReference type="ChEBI" id="CHEBI:15378"/>
        <dbReference type="ChEBI" id="CHEBI:16526"/>
        <dbReference type="ChEBI" id="CHEBI:64479"/>
        <dbReference type="ChEBI" id="CHEBI:78449"/>
        <dbReference type="ChEBI" id="CHEBI:78776"/>
        <dbReference type="ChEBI" id="CHEBI:138651"/>
    </reaction>
</comment>
<organism evidence="18 19">
    <name type="scientific">Ammonifex thiophilus</name>
    <dbReference type="NCBI Taxonomy" id="444093"/>
    <lineage>
        <taxon>Bacteria</taxon>
        <taxon>Bacillati</taxon>
        <taxon>Bacillota</taxon>
        <taxon>Clostridia</taxon>
        <taxon>Thermoanaerobacterales</taxon>
        <taxon>Thermoanaerobacteraceae</taxon>
        <taxon>Ammonifex</taxon>
    </lineage>
</organism>
<keyword evidence="8" id="KW-0443">Lipid metabolism</keyword>
<dbReference type="InterPro" id="IPR014031">
    <property type="entry name" value="Ketoacyl_synth_C"/>
</dbReference>
<dbReference type="InterPro" id="IPR016039">
    <property type="entry name" value="Thiolase-like"/>
</dbReference>
<sequence>MSARVVITGLGVVSPVGIGKDAFWEALVQGKSGVGRITHFDPSAYRTQIAAEVRGFDPGLYLDRREIRHLDRYSQFALVAARMALEDAGIKPGDVDPDRVGVILGCGIGGIATFEEQAQILFQKGPARVSPFFVPMMIANMAAGQIAIAHRFYGPNSTVVTACASSNHAIGEAFRVLQRGEADVMLTGGTEAAITPLAIAGFCAMRAMSTRNEEPERACRPFDAARDGFVIGEGAGILVLERLEHALARGARIYAELVGYGQSCDGYHVTAPDPEGEGAAKAMRRALADAGIKPEEVSYINAHGTSTPLNDKVETLAIKKVFGKAAYRIPVSSTKSMTGHLLGAAGGVEAAACVLSITHGIVPPTINYEHPDPECDLDYVPNRARSMRVEVALSNGFGFGGHNATLIFKRYSG</sequence>
<dbReference type="InterPro" id="IPR000794">
    <property type="entry name" value="Beta-ketoacyl_synthase"/>
</dbReference>
<dbReference type="PANTHER" id="PTHR11712:SF336">
    <property type="entry name" value="3-OXOACYL-[ACYL-CARRIER-PROTEIN] SYNTHASE, MITOCHONDRIAL"/>
    <property type="match status" value="1"/>
</dbReference>
<dbReference type="InterPro" id="IPR017568">
    <property type="entry name" value="3-oxoacyl-ACP_synth-2"/>
</dbReference>
<comment type="caution">
    <text evidence="18">The sequence shown here is derived from an EMBL/GenBank/DDBJ whole genome shotgun (WGS) entry which is preliminary data.</text>
</comment>
<evidence type="ECO:0000256" key="2">
    <source>
        <dbReference type="ARBA" id="ARBA00008467"/>
    </source>
</evidence>
<name>A0A3D8P3Z6_9THEO</name>
<comment type="similarity">
    <text evidence="2 14 16">Belongs to the thiolase-like superfamily. Beta-ketoacyl-ACP synthases family.</text>
</comment>
<evidence type="ECO:0000256" key="9">
    <source>
        <dbReference type="ARBA" id="ARBA00023160"/>
    </source>
</evidence>
<dbReference type="AlphaFoldDB" id="A0A3D8P3Z6"/>
<evidence type="ECO:0000259" key="17">
    <source>
        <dbReference type="PROSITE" id="PS52004"/>
    </source>
</evidence>
<evidence type="ECO:0000256" key="4">
    <source>
        <dbReference type="ARBA" id="ARBA00014657"/>
    </source>
</evidence>